<dbReference type="GO" id="GO:0003677">
    <property type="term" value="F:DNA binding"/>
    <property type="evidence" value="ECO:0007669"/>
    <property type="project" value="InterPro"/>
</dbReference>
<accession>A0A483CVD6</accession>
<dbReference type="AlphaFoldDB" id="A0A483CVD6"/>
<dbReference type="InterPro" id="IPR000014">
    <property type="entry name" value="PAS"/>
</dbReference>
<dbReference type="InterPro" id="IPR000700">
    <property type="entry name" value="PAS-assoc_C"/>
</dbReference>
<dbReference type="Gene3D" id="1.10.10.10">
    <property type="entry name" value="Winged helix-like DNA-binding domain superfamily/Winged helix DNA-binding domain"/>
    <property type="match status" value="1"/>
</dbReference>
<dbReference type="PROSITE" id="PS50112">
    <property type="entry name" value="PAS"/>
    <property type="match status" value="1"/>
</dbReference>
<dbReference type="SUPFAM" id="SSF46785">
    <property type="entry name" value="Winged helix' DNA-binding domain"/>
    <property type="match status" value="1"/>
</dbReference>
<dbReference type="CDD" id="cd00130">
    <property type="entry name" value="PAS"/>
    <property type="match status" value="2"/>
</dbReference>
<dbReference type="InterPro" id="IPR005471">
    <property type="entry name" value="Tscrpt_reg_IclR_N"/>
</dbReference>
<dbReference type="PANTHER" id="PTHR44757:SF2">
    <property type="entry name" value="BIOFILM ARCHITECTURE MAINTENANCE PROTEIN MBAA"/>
    <property type="match status" value="1"/>
</dbReference>
<dbReference type="InterPro" id="IPR036390">
    <property type="entry name" value="WH_DNA-bd_sf"/>
</dbReference>
<dbReference type="InterPro" id="IPR052155">
    <property type="entry name" value="Biofilm_reg_signaling"/>
</dbReference>
<dbReference type="SMART" id="SM00091">
    <property type="entry name" value="PAS"/>
    <property type="match status" value="2"/>
</dbReference>
<proteinExistence type="predicted"/>
<dbReference type="Pfam" id="PF08448">
    <property type="entry name" value="PAS_4"/>
    <property type="match status" value="1"/>
</dbReference>
<dbReference type="Gene3D" id="3.30.450.20">
    <property type="entry name" value="PAS domain"/>
    <property type="match status" value="2"/>
</dbReference>
<dbReference type="RefSeq" id="WP_130647690.1">
    <property type="nucleotide sequence ID" value="NZ_PGCL01000008.1"/>
</dbReference>
<reference evidence="3 4" key="1">
    <citation type="submission" date="2017-11" db="EMBL/GenBank/DDBJ databases">
        <title>Isolation and Characterization of Methanofollis Species from Methane Seep Offshore SW Taiwan.</title>
        <authorList>
            <person name="Teng N.-H."/>
            <person name="Lai M.-C."/>
            <person name="Chen S.-C."/>
        </authorList>
    </citation>
    <scope>NUCLEOTIDE SEQUENCE [LARGE SCALE GENOMIC DNA]</scope>
    <source>
        <strain evidence="3 4">FWC-SCC2</strain>
    </source>
</reference>
<dbReference type="InterPro" id="IPR036388">
    <property type="entry name" value="WH-like_DNA-bd_sf"/>
</dbReference>
<gene>
    <name evidence="3" type="ORF">CUJ86_11360</name>
</gene>
<evidence type="ECO:0000313" key="4">
    <source>
        <dbReference type="Proteomes" id="UP000292580"/>
    </source>
</evidence>
<sequence length="473" mass="52756">MGRTTSGIKDAIAIRELLRNHPKGLSISEIAAATGLHRNTAAKYLEMLALKGDVDRKQIGTARNYFLARRVPVSALLHIARHPTIVVNARLEVEIAGGQALELLGCTLEVIYGERLGNLPFPMFTDSSVIERCREAVAGVQAVVPVTTTFSGARHDLSLHLIPVVFDTGREGAAIVLIDESGERRAAAERETWRRRHEALTADGTEFVLATADDLTITLANEAFCRHAGKQRDHLIGHRFLPLFPPAERERAAQALAALTPDSPARTLDLRTVGRDGSMNHERWTFRALFDNDGTPDGYHLTGRDITAEKHCEERLHDYHTNMESLITRRTAEMAEANRTLLAVIAEKEEVEQELLFTRFAFDHASDSILLFDEGGTVYQANKTACDLLGYSPAEILEATAFGINPSITPGRWKRMWTDARPGRREQIRSVHRRKNGTVFDVEVSRTFVRFADRTYFCSIAREIQNKPGEGEQ</sequence>
<name>A0A483CVD6_9EURY</name>
<dbReference type="Pfam" id="PF13426">
    <property type="entry name" value="PAS_9"/>
    <property type="match status" value="1"/>
</dbReference>
<dbReference type="GO" id="GO:0016301">
    <property type="term" value="F:kinase activity"/>
    <property type="evidence" value="ECO:0007669"/>
    <property type="project" value="UniProtKB-KW"/>
</dbReference>
<organism evidence="3 4">
    <name type="scientific">Methanofollis fontis</name>
    <dbReference type="NCBI Taxonomy" id="2052832"/>
    <lineage>
        <taxon>Archaea</taxon>
        <taxon>Methanobacteriati</taxon>
        <taxon>Methanobacteriota</taxon>
        <taxon>Stenosarchaea group</taxon>
        <taxon>Methanomicrobia</taxon>
        <taxon>Methanomicrobiales</taxon>
        <taxon>Methanomicrobiaceae</taxon>
        <taxon>Methanofollis</taxon>
    </lineage>
</organism>
<dbReference type="Proteomes" id="UP000292580">
    <property type="component" value="Unassembled WGS sequence"/>
</dbReference>
<dbReference type="PANTHER" id="PTHR44757">
    <property type="entry name" value="DIGUANYLATE CYCLASE DGCP"/>
    <property type="match status" value="1"/>
</dbReference>
<keyword evidence="3" id="KW-0418">Kinase</keyword>
<dbReference type="NCBIfam" id="TIGR00229">
    <property type="entry name" value="sensory_box"/>
    <property type="match status" value="2"/>
</dbReference>
<dbReference type="OrthoDB" id="116341at2157"/>
<dbReference type="PROSITE" id="PS50113">
    <property type="entry name" value="PAC"/>
    <property type="match status" value="1"/>
</dbReference>
<feature type="domain" description="PAS" evidence="1">
    <location>
        <begin position="361"/>
        <end position="397"/>
    </location>
</feature>
<protein>
    <submittedName>
        <fullName evidence="3">Histidine kinase</fullName>
    </submittedName>
</protein>
<dbReference type="EMBL" id="PGCL01000008">
    <property type="protein sequence ID" value="TAJ43358.1"/>
    <property type="molecule type" value="Genomic_DNA"/>
</dbReference>
<evidence type="ECO:0000259" key="2">
    <source>
        <dbReference type="PROSITE" id="PS50113"/>
    </source>
</evidence>
<dbReference type="SUPFAM" id="SSF55785">
    <property type="entry name" value="PYP-like sensor domain (PAS domain)"/>
    <property type="match status" value="2"/>
</dbReference>
<dbReference type="InterPro" id="IPR013656">
    <property type="entry name" value="PAS_4"/>
</dbReference>
<dbReference type="GO" id="GO:0006355">
    <property type="term" value="P:regulation of DNA-templated transcription"/>
    <property type="evidence" value="ECO:0007669"/>
    <property type="project" value="InterPro"/>
</dbReference>
<dbReference type="InterPro" id="IPR035965">
    <property type="entry name" value="PAS-like_dom_sf"/>
</dbReference>
<evidence type="ECO:0000259" key="1">
    <source>
        <dbReference type="PROSITE" id="PS50112"/>
    </source>
</evidence>
<dbReference type="Pfam" id="PF09339">
    <property type="entry name" value="HTH_IclR"/>
    <property type="match status" value="1"/>
</dbReference>
<keyword evidence="4" id="KW-1185">Reference proteome</keyword>
<comment type="caution">
    <text evidence="3">The sequence shown here is derived from an EMBL/GenBank/DDBJ whole genome shotgun (WGS) entry which is preliminary data.</text>
</comment>
<feature type="domain" description="PAC" evidence="2">
    <location>
        <begin position="266"/>
        <end position="318"/>
    </location>
</feature>
<keyword evidence="3" id="KW-0808">Transferase</keyword>
<evidence type="ECO:0000313" key="3">
    <source>
        <dbReference type="EMBL" id="TAJ43358.1"/>
    </source>
</evidence>